<evidence type="ECO:0000313" key="1">
    <source>
        <dbReference type="EMBL" id="TFK51427.1"/>
    </source>
</evidence>
<sequence>MTEPKFRVAIVCALILRGRFWYWTVLRRLGDYGGTGARRESYRGCIWTRRVSQSIPRHTSNTWKGSIANDARKSDMAEGVNFHDTRDAAGFVTFHQANIRKIVLNHTPHSCETHLFKHLVSVKERESADLPVSLCFEAGTTCDLLFAADAIQFAVRGSIFRTGADKAAEEGRLQLAEDLLSYIDPAWTGNPAYRGRVSKEKVVEQNPGHRVSKALTVVVLWEEQVSRPGLEGSPFDGPWVEPEFQQVMHVSKIPPTPITGPQLVMRRAYRKAHLMDYTRINPLPSLMSRRIALLGDAVRHSPCTVASNSMQASSDGRYHAGMNALRCMADAIDKGRDPACEIVPKREPVTARATLLRLCCLFWRKTRFM</sequence>
<gene>
    <name evidence="1" type="ORF">OE88DRAFT_1644887</name>
</gene>
<dbReference type="AlphaFoldDB" id="A0A5C3N2C3"/>
<name>A0A5C3N2C3_9AGAM</name>
<evidence type="ECO:0000313" key="2">
    <source>
        <dbReference type="Proteomes" id="UP000305948"/>
    </source>
</evidence>
<protein>
    <recommendedName>
        <fullName evidence="3">FAD-binding domain-containing protein</fullName>
    </recommendedName>
</protein>
<dbReference type="Gene3D" id="3.50.50.60">
    <property type="entry name" value="FAD/NAD(P)-binding domain"/>
    <property type="match status" value="1"/>
</dbReference>
<dbReference type="Proteomes" id="UP000305948">
    <property type="component" value="Unassembled WGS sequence"/>
</dbReference>
<organism evidence="1 2">
    <name type="scientific">Heliocybe sulcata</name>
    <dbReference type="NCBI Taxonomy" id="5364"/>
    <lineage>
        <taxon>Eukaryota</taxon>
        <taxon>Fungi</taxon>
        <taxon>Dikarya</taxon>
        <taxon>Basidiomycota</taxon>
        <taxon>Agaricomycotina</taxon>
        <taxon>Agaricomycetes</taxon>
        <taxon>Gloeophyllales</taxon>
        <taxon>Gloeophyllaceae</taxon>
        <taxon>Heliocybe</taxon>
    </lineage>
</organism>
<evidence type="ECO:0008006" key="3">
    <source>
        <dbReference type="Google" id="ProtNLM"/>
    </source>
</evidence>
<dbReference type="OrthoDB" id="417877at2759"/>
<proteinExistence type="predicted"/>
<accession>A0A5C3N2C3</accession>
<dbReference type="InterPro" id="IPR036188">
    <property type="entry name" value="FAD/NAD-bd_sf"/>
</dbReference>
<dbReference type="STRING" id="5364.A0A5C3N2C3"/>
<reference evidence="1 2" key="1">
    <citation type="journal article" date="2019" name="Nat. Ecol. Evol.">
        <title>Megaphylogeny resolves global patterns of mushroom evolution.</title>
        <authorList>
            <person name="Varga T."/>
            <person name="Krizsan K."/>
            <person name="Foldi C."/>
            <person name="Dima B."/>
            <person name="Sanchez-Garcia M."/>
            <person name="Sanchez-Ramirez S."/>
            <person name="Szollosi G.J."/>
            <person name="Szarkandi J.G."/>
            <person name="Papp V."/>
            <person name="Albert L."/>
            <person name="Andreopoulos W."/>
            <person name="Angelini C."/>
            <person name="Antonin V."/>
            <person name="Barry K.W."/>
            <person name="Bougher N.L."/>
            <person name="Buchanan P."/>
            <person name="Buyck B."/>
            <person name="Bense V."/>
            <person name="Catcheside P."/>
            <person name="Chovatia M."/>
            <person name="Cooper J."/>
            <person name="Damon W."/>
            <person name="Desjardin D."/>
            <person name="Finy P."/>
            <person name="Geml J."/>
            <person name="Haridas S."/>
            <person name="Hughes K."/>
            <person name="Justo A."/>
            <person name="Karasinski D."/>
            <person name="Kautmanova I."/>
            <person name="Kiss B."/>
            <person name="Kocsube S."/>
            <person name="Kotiranta H."/>
            <person name="LaButti K.M."/>
            <person name="Lechner B.E."/>
            <person name="Liimatainen K."/>
            <person name="Lipzen A."/>
            <person name="Lukacs Z."/>
            <person name="Mihaltcheva S."/>
            <person name="Morgado L.N."/>
            <person name="Niskanen T."/>
            <person name="Noordeloos M.E."/>
            <person name="Ohm R.A."/>
            <person name="Ortiz-Santana B."/>
            <person name="Ovrebo C."/>
            <person name="Racz N."/>
            <person name="Riley R."/>
            <person name="Savchenko A."/>
            <person name="Shiryaev A."/>
            <person name="Soop K."/>
            <person name="Spirin V."/>
            <person name="Szebenyi C."/>
            <person name="Tomsovsky M."/>
            <person name="Tulloss R.E."/>
            <person name="Uehling J."/>
            <person name="Grigoriev I.V."/>
            <person name="Vagvolgyi C."/>
            <person name="Papp T."/>
            <person name="Martin F.M."/>
            <person name="Miettinen O."/>
            <person name="Hibbett D.S."/>
            <person name="Nagy L.G."/>
        </authorList>
    </citation>
    <scope>NUCLEOTIDE SEQUENCE [LARGE SCALE GENOMIC DNA]</scope>
    <source>
        <strain evidence="1 2">OMC1185</strain>
    </source>
</reference>
<dbReference type="EMBL" id="ML213511">
    <property type="protein sequence ID" value="TFK51427.1"/>
    <property type="molecule type" value="Genomic_DNA"/>
</dbReference>
<keyword evidence="2" id="KW-1185">Reference proteome</keyword>